<evidence type="ECO:0000256" key="4">
    <source>
        <dbReference type="ARBA" id="ARBA00022741"/>
    </source>
</evidence>
<feature type="domain" description="ABC transporter" evidence="9">
    <location>
        <begin position="16"/>
        <end position="241"/>
    </location>
</feature>
<dbReference type="InterPro" id="IPR050763">
    <property type="entry name" value="ABC_transporter_ATP-binding"/>
</dbReference>
<dbReference type="InterPro" id="IPR003593">
    <property type="entry name" value="AAA+_ATPase"/>
</dbReference>
<evidence type="ECO:0000256" key="5">
    <source>
        <dbReference type="ARBA" id="ARBA00022840"/>
    </source>
</evidence>
<dbReference type="Proteomes" id="UP000423525">
    <property type="component" value="Chromosome"/>
</dbReference>
<keyword evidence="3" id="KW-1003">Cell membrane</keyword>
<keyword evidence="8" id="KW-0046">Antibiotic resistance</keyword>
<dbReference type="InterPro" id="IPR003439">
    <property type="entry name" value="ABC_transporter-like_ATP-bd"/>
</dbReference>
<comment type="subcellular location">
    <subcellularLocation>
        <location evidence="1">Cell membrane</location>
        <topology evidence="1">Peripheral membrane protein</topology>
    </subcellularLocation>
</comment>
<dbReference type="GO" id="GO:0005886">
    <property type="term" value="C:plasma membrane"/>
    <property type="evidence" value="ECO:0007669"/>
    <property type="project" value="UniProtKB-SubCell"/>
</dbReference>
<keyword evidence="7" id="KW-0472">Membrane</keyword>
<dbReference type="InterPro" id="IPR017871">
    <property type="entry name" value="ABC_transporter-like_CS"/>
</dbReference>
<dbReference type="Gene3D" id="3.40.50.300">
    <property type="entry name" value="P-loop containing nucleotide triphosphate hydrolases"/>
    <property type="match status" value="1"/>
</dbReference>
<dbReference type="SUPFAM" id="SSF52540">
    <property type="entry name" value="P-loop containing nucleoside triphosphate hydrolases"/>
    <property type="match status" value="1"/>
</dbReference>
<dbReference type="Pfam" id="PF00005">
    <property type="entry name" value="ABC_tran"/>
    <property type="match status" value="1"/>
</dbReference>
<sequence>MTKLGSTHDSSNSPVLSLTNLVKSFGEKQAVAGITLSVYRGEVFALLGPNGAGKSTTIQMCEGFIKPSSGSVTILGMNPATEGDAVRQQIGIMLQSGGSYSGIRVSEMLGLAASYSENPLDPEWLIDVLGLQGVRKTTYRRLSGGQQQRLSLALAIIGRPRMVFLDEPTAGLDAQSRLVVWDLISSLKRDGVTVILTTHLMDEAQALADRIAIIDRGKIITSGTTQELLTSAPGQQTAVMTTAAPLEISEIIAKIPNLAISELRPLRYRVASADLTGALSELARVARQKNVLITSWTTDTQNLEDIFLSITGNELRS</sequence>
<evidence type="ECO:0000256" key="8">
    <source>
        <dbReference type="ARBA" id="ARBA00023251"/>
    </source>
</evidence>
<evidence type="ECO:0000313" key="11">
    <source>
        <dbReference type="Proteomes" id="UP000423525"/>
    </source>
</evidence>
<dbReference type="GO" id="GO:0046677">
    <property type="term" value="P:response to antibiotic"/>
    <property type="evidence" value="ECO:0007669"/>
    <property type="project" value="UniProtKB-KW"/>
</dbReference>
<evidence type="ECO:0000259" key="9">
    <source>
        <dbReference type="PROSITE" id="PS50893"/>
    </source>
</evidence>
<protein>
    <submittedName>
        <fullName evidence="10">ABC transporter ATP-binding protein</fullName>
        <ecNumber evidence="10">3.6.3.31</ecNumber>
    </submittedName>
</protein>
<keyword evidence="6" id="KW-1278">Translocase</keyword>
<dbReference type="RefSeq" id="WP_155872966.1">
    <property type="nucleotide sequence ID" value="NZ_CP168248.1"/>
</dbReference>
<keyword evidence="10" id="KW-0378">Hydrolase</keyword>
<evidence type="ECO:0000313" key="10">
    <source>
        <dbReference type="EMBL" id="VZH85370.1"/>
    </source>
</evidence>
<proteinExistence type="predicted"/>
<evidence type="ECO:0000256" key="7">
    <source>
        <dbReference type="ARBA" id="ARBA00023136"/>
    </source>
</evidence>
<evidence type="ECO:0000256" key="6">
    <source>
        <dbReference type="ARBA" id="ARBA00022967"/>
    </source>
</evidence>
<dbReference type="PROSITE" id="PS50893">
    <property type="entry name" value="ABC_TRANSPORTER_2"/>
    <property type="match status" value="1"/>
</dbReference>
<keyword evidence="5 10" id="KW-0067">ATP-binding</keyword>
<evidence type="ECO:0000256" key="1">
    <source>
        <dbReference type="ARBA" id="ARBA00004202"/>
    </source>
</evidence>
<dbReference type="GO" id="GO:0005524">
    <property type="term" value="F:ATP binding"/>
    <property type="evidence" value="ECO:0007669"/>
    <property type="project" value="UniProtKB-KW"/>
</dbReference>
<dbReference type="FunFam" id="3.40.50.300:FF:000589">
    <property type="entry name" value="ABC transporter, ATP-binding subunit"/>
    <property type="match status" value="1"/>
</dbReference>
<dbReference type="PANTHER" id="PTHR42711:SF16">
    <property type="entry name" value="ABC TRANSPORTER ATP-BINDING PROTEIN"/>
    <property type="match status" value="1"/>
</dbReference>
<dbReference type="EMBL" id="LR738855">
    <property type="protein sequence ID" value="VZH85370.1"/>
    <property type="molecule type" value="Genomic_DNA"/>
</dbReference>
<dbReference type="EC" id="3.6.3.31" evidence="10"/>
<organism evidence="10 11">
    <name type="scientific">Corynebacterium rouxii</name>
    <dbReference type="NCBI Taxonomy" id="2719119"/>
    <lineage>
        <taxon>Bacteria</taxon>
        <taxon>Bacillati</taxon>
        <taxon>Actinomycetota</taxon>
        <taxon>Actinomycetes</taxon>
        <taxon>Mycobacteriales</taxon>
        <taxon>Corynebacteriaceae</taxon>
        <taxon>Corynebacterium</taxon>
    </lineage>
</organism>
<dbReference type="PROSITE" id="PS00211">
    <property type="entry name" value="ABC_TRANSPORTER_1"/>
    <property type="match status" value="1"/>
</dbReference>
<evidence type="ECO:0000256" key="2">
    <source>
        <dbReference type="ARBA" id="ARBA00022448"/>
    </source>
</evidence>
<evidence type="ECO:0000256" key="3">
    <source>
        <dbReference type="ARBA" id="ARBA00022475"/>
    </source>
</evidence>
<dbReference type="PANTHER" id="PTHR42711">
    <property type="entry name" value="ABC TRANSPORTER ATP-BINDING PROTEIN"/>
    <property type="match status" value="1"/>
</dbReference>
<dbReference type="KEGG" id="crf:FRC0190_01333"/>
<dbReference type="AlphaFoldDB" id="A0A6I8MC97"/>
<dbReference type="GO" id="GO:0055085">
    <property type="term" value="P:transmembrane transport"/>
    <property type="evidence" value="ECO:0007669"/>
    <property type="project" value="UniProtKB-ARBA"/>
</dbReference>
<dbReference type="SMART" id="SM00382">
    <property type="entry name" value="AAA"/>
    <property type="match status" value="1"/>
</dbReference>
<keyword evidence="4" id="KW-0547">Nucleotide-binding</keyword>
<keyword evidence="2" id="KW-0813">Transport</keyword>
<dbReference type="CDD" id="cd03230">
    <property type="entry name" value="ABC_DR_subfamily_A"/>
    <property type="match status" value="1"/>
</dbReference>
<reference evidence="10 11" key="1">
    <citation type="submission" date="2019-11" db="EMBL/GenBank/DDBJ databases">
        <authorList>
            <person name="Brisse S."/>
        </authorList>
    </citation>
    <scope>NUCLEOTIDE SEQUENCE [LARGE SCALE GENOMIC DNA]</scope>
    <source>
        <strain evidence="10">FRC0190</strain>
    </source>
</reference>
<gene>
    <name evidence="10" type="ORF">FRC0190_01333</name>
</gene>
<accession>A0A6I8MC97</accession>
<dbReference type="GO" id="GO:0016887">
    <property type="term" value="F:ATP hydrolysis activity"/>
    <property type="evidence" value="ECO:0007669"/>
    <property type="project" value="InterPro"/>
</dbReference>
<dbReference type="InterPro" id="IPR027417">
    <property type="entry name" value="P-loop_NTPase"/>
</dbReference>
<name>A0A6I8MC97_9CORY</name>